<feature type="compositionally biased region" description="Basic and acidic residues" evidence="1">
    <location>
        <begin position="545"/>
        <end position="559"/>
    </location>
</feature>
<feature type="region of interest" description="Disordered" evidence="1">
    <location>
        <begin position="414"/>
        <end position="586"/>
    </location>
</feature>
<feature type="compositionally biased region" description="Basic and acidic residues" evidence="1">
    <location>
        <begin position="515"/>
        <end position="531"/>
    </location>
</feature>
<protein>
    <recommendedName>
        <fullName evidence="4">G domain-containing protein</fullName>
    </recommendedName>
</protein>
<organism evidence="2 3">
    <name type="scientific">Stephanodiscus triporus</name>
    <dbReference type="NCBI Taxonomy" id="2934178"/>
    <lineage>
        <taxon>Eukaryota</taxon>
        <taxon>Sar</taxon>
        <taxon>Stramenopiles</taxon>
        <taxon>Ochrophyta</taxon>
        <taxon>Bacillariophyta</taxon>
        <taxon>Coscinodiscophyceae</taxon>
        <taxon>Thalassiosirophycidae</taxon>
        <taxon>Stephanodiscales</taxon>
        <taxon>Stephanodiscaceae</taxon>
        <taxon>Stephanodiscus</taxon>
    </lineage>
</organism>
<dbReference type="Proteomes" id="UP001530315">
    <property type="component" value="Unassembled WGS sequence"/>
</dbReference>
<evidence type="ECO:0000256" key="1">
    <source>
        <dbReference type="SAM" id="MobiDB-lite"/>
    </source>
</evidence>
<keyword evidence="3" id="KW-1185">Reference proteome</keyword>
<gene>
    <name evidence="2" type="ORF">ACHAW5_006201</name>
</gene>
<dbReference type="EMBL" id="JALLAZ020001702">
    <property type="protein sequence ID" value="KAL3767472.1"/>
    <property type="molecule type" value="Genomic_DNA"/>
</dbReference>
<proteinExistence type="predicted"/>
<reference evidence="2 3" key="1">
    <citation type="submission" date="2024-10" db="EMBL/GenBank/DDBJ databases">
        <title>Updated reference genomes for cyclostephanoid diatoms.</title>
        <authorList>
            <person name="Roberts W.R."/>
            <person name="Alverson A.J."/>
        </authorList>
    </citation>
    <scope>NUCLEOTIDE SEQUENCE [LARGE SCALE GENOMIC DNA]</scope>
    <source>
        <strain evidence="2 3">AJA276-08</strain>
    </source>
</reference>
<name>A0ABD3MUW2_9STRA</name>
<feature type="compositionally biased region" description="Basic and acidic residues" evidence="1">
    <location>
        <begin position="576"/>
        <end position="586"/>
    </location>
</feature>
<dbReference type="AlphaFoldDB" id="A0ABD3MUW2"/>
<comment type="caution">
    <text evidence="2">The sequence shown here is derived from an EMBL/GenBank/DDBJ whole genome shotgun (WGS) entry which is preliminary data.</text>
</comment>
<feature type="compositionally biased region" description="Basic and acidic residues" evidence="1">
    <location>
        <begin position="454"/>
        <end position="464"/>
    </location>
</feature>
<evidence type="ECO:0000313" key="2">
    <source>
        <dbReference type="EMBL" id="KAL3767472.1"/>
    </source>
</evidence>
<feature type="region of interest" description="Disordered" evidence="1">
    <location>
        <begin position="1"/>
        <end position="27"/>
    </location>
</feature>
<evidence type="ECO:0008006" key="4">
    <source>
        <dbReference type="Google" id="ProtNLM"/>
    </source>
</evidence>
<evidence type="ECO:0000313" key="3">
    <source>
        <dbReference type="Proteomes" id="UP001530315"/>
    </source>
</evidence>
<feature type="compositionally biased region" description="Polar residues" evidence="1">
    <location>
        <begin position="414"/>
        <end position="432"/>
    </location>
</feature>
<accession>A0ABD3MUW2</accession>
<sequence length="586" mass="64901">MNEGDQPFSKKQRSSATPGTMGGTAAPKGTLYVTVGPQCAGKTTILKNIFGTSGSFSNDNSSGAGVDVTIDDQELVYIPVPTSYFLQDSSSSGTDHEYSSPNQPILYGKTIQDRIHDPSNDELVLVLMRLGGTIGAEEFALRLKGRNNGDTFDEKAAHGDLIDAMDHVIQLHSTGKEKNEDKVPAPLPKAIDLFIVESIFNPRPLELLQQTRTANLNTSESSEALSALDQALHLLKTHAVNPEIHPSAACLSWGNTNTRPREFQSALEAAALSGRTVEFIVFGGMEACEMIRERMSRREYRKMSQENETVANKENFTEMQRILSLPKVDRKTLFVRNLQRLLETGRYIPSHAIGDAMIRVESLLAEAVAKANKDYPNEDNDSGMDLNSAKFRLDYELAKLAGYHLNPNRTVSSVNVTHESSRSNKNPQSTWNIHRPRSGDGRSWQPPAGYQHGRGYDGRGERLNPSHISQGRQQITSNNNSGRGRNQVNSNRPRSGGGQSWQPPAVYRGGGGDGGRGERSNPNRDKQERQRNTSSNNSVRGYDQAYRDYSRQAWDRARENNYYQSHDGGDNYQGREGGRKRGNDCN</sequence>
<feature type="compositionally biased region" description="Polar residues" evidence="1">
    <location>
        <begin position="466"/>
        <end position="493"/>
    </location>
</feature>